<comment type="similarity">
    <text evidence="2">Belongs to the HMG-CoA lyase family.</text>
</comment>
<dbReference type="GO" id="GO:0046872">
    <property type="term" value="F:metal ion binding"/>
    <property type="evidence" value="ECO:0007669"/>
    <property type="project" value="UniProtKB-KW"/>
</dbReference>
<dbReference type="PROSITE" id="PS01062">
    <property type="entry name" value="HMG_COA_LYASE"/>
    <property type="match status" value="1"/>
</dbReference>
<evidence type="ECO:0000256" key="6">
    <source>
        <dbReference type="ARBA" id="ARBA00049877"/>
    </source>
</evidence>
<evidence type="ECO:0000313" key="10">
    <source>
        <dbReference type="Proteomes" id="UP000261600"/>
    </source>
</evidence>
<dbReference type="FunFam" id="3.20.20.70:FF:000038">
    <property type="entry name" value="Hydroxymethylglutaryl-CoA lyase, mitochondrial"/>
    <property type="match status" value="1"/>
</dbReference>
<dbReference type="InterPro" id="IPR043594">
    <property type="entry name" value="HMGL"/>
</dbReference>
<dbReference type="PANTHER" id="PTHR42738">
    <property type="entry name" value="HYDROXYMETHYLGLUTARYL-COA LYASE"/>
    <property type="match status" value="1"/>
</dbReference>
<feature type="domain" description="Pyruvate carboxyltransferase" evidence="8">
    <location>
        <begin position="102"/>
        <end position="369"/>
    </location>
</feature>
<dbReference type="CDD" id="cd07938">
    <property type="entry name" value="DRE_TIM_HMGL"/>
    <property type="match status" value="1"/>
</dbReference>
<dbReference type="InterPro" id="IPR000138">
    <property type="entry name" value="HMG_CoA_lyase_AS"/>
</dbReference>
<evidence type="ECO:0000256" key="1">
    <source>
        <dbReference type="ARBA" id="ARBA00005143"/>
    </source>
</evidence>
<evidence type="ECO:0000259" key="8">
    <source>
        <dbReference type="PROSITE" id="PS50991"/>
    </source>
</evidence>
<dbReference type="Pfam" id="PF00682">
    <property type="entry name" value="HMGL-like"/>
    <property type="match status" value="1"/>
</dbReference>
<dbReference type="InterPro" id="IPR013785">
    <property type="entry name" value="Aldolase_TIM"/>
</dbReference>
<reference evidence="9" key="2">
    <citation type="submission" date="2025-09" db="UniProtKB">
        <authorList>
            <consortium name="Ensembl"/>
        </authorList>
    </citation>
    <scope>IDENTIFICATION</scope>
</reference>
<evidence type="ECO:0000256" key="4">
    <source>
        <dbReference type="ARBA" id="ARBA00022723"/>
    </source>
</evidence>
<feature type="region of interest" description="Disordered" evidence="7">
    <location>
        <begin position="39"/>
        <end position="93"/>
    </location>
</feature>
<evidence type="ECO:0000256" key="5">
    <source>
        <dbReference type="ARBA" id="ARBA00023239"/>
    </source>
</evidence>
<dbReference type="GO" id="GO:0004419">
    <property type="term" value="F:hydroxymethylglutaryl-CoA lyase activity"/>
    <property type="evidence" value="ECO:0007669"/>
    <property type="project" value="UniProtKB-EC"/>
</dbReference>
<reference evidence="9" key="1">
    <citation type="submission" date="2025-08" db="UniProtKB">
        <authorList>
            <consortium name="Ensembl"/>
        </authorList>
    </citation>
    <scope>IDENTIFICATION</scope>
</reference>
<organism evidence="9 10">
    <name type="scientific">Monopterus albus</name>
    <name type="common">Swamp eel</name>
    <dbReference type="NCBI Taxonomy" id="43700"/>
    <lineage>
        <taxon>Eukaryota</taxon>
        <taxon>Metazoa</taxon>
        <taxon>Chordata</taxon>
        <taxon>Craniata</taxon>
        <taxon>Vertebrata</taxon>
        <taxon>Euteleostomi</taxon>
        <taxon>Actinopterygii</taxon>
        <taxon>Neopterygii</taxon>
        <taxon>Teleostei</taxon>
        <taxon>Neoteleostei</taxon>
        <taxon>Acanthomorphata</taxon>
        <taxon>Anabantaria</taxon>
        <taxon>Synbranchiformes</taxon>
        <taxon>Synbranchidae</taxon>
        <taxon>Monopterus</taxon>
    </lineage>
</organism>
<dbReference type="AlphaFoldDB" id="A0A3Q3JGH0"/>
<dbReference type="UniPathway" id="UPA00896">
    <property type="reaction ID" value="UER00863"/>
</dbReference>
<dbReference type="PANTHER" id="PTHR42738:SF18">
    <property type="entry name" value="HYDROXYMETHYLGLUTARYL-COA LYASE, MITOCHONDRIAL"/>
    <property type="match status" value="1"/>
</dbReference>
<dbReference type="EC" id="4.1.3.4" evidence="3"/>
<evidence type="ECO:0000256" key="2">
    <source>
        <dbReference type="ARBA" id="ARBA00009405"/>
    </source>
</evidence>
<dbReference type="GO" id="GO:0046951">
    <property type="term" value="P:ketone body biosynthetic process"/>
    <property type="evidence" value="ECO:0007669"/>
    <property type="project" value="TreeGrafter"/>
</dbReference>
<keyword evidence="5" id="KW-0456">Lyase</keyword>
<proteinExistence type="inferred from homology"/>
<dbReference type="Proteomes" id="UP000261600">
    <property type="component" value="Unplaced"/>
</dbReference>
<accession>A0A3Q3JGH0</accession>
<evidence type="ECO:0000256" key="7">
    <source>
        <dbReference type="SAM" id="MobiDB-lite"/>
    </source>
</evidence>
<dbReference type="NCBIfam" id="NF004283">
    <property type="entry name" value="PRK05692.1"/>
    <property type="match status" value="1"/>
</dbReference>
<keyword evidence="4" id="KW-0479">Metal-binding</keyword>
<comment type="catalytic activity">
    <reaction evidence="6">
        <text>(3S)-3-hydroxy-3-methylglutaryl-CoA = acetoacetate + acetyl-CoA</text>
        <dbReference type="Rhea" id="RHEA:24404"/>
        <dbReference type="ChEBI" id="CHEBI:13705"/>
        <dbReference type="ChEBI" id="CHEBI:43074"/>
        <dbReference type="ChEBI" id="CHEBI:57288"/>
        <dbReference type="EC" id="4.1.3.4"/>
    </reaction>
</comment>
<dbReference type="STRING" id="43700.ENSMALP00000015835"/>
<dbReference type="PROSITE" id="PS50991">
    <property type="entry name" value="PYR_CT"/>
    <property type="match status" value="1"/>
</dbReference>
<protein>
    <recommendedName>
        <fullName evidence="3">hydroxymethylglutaryl-CoA lyase</fullName>
        <ecNumber evidence="3">4.1.3.4</ecNumber>
    </recommendedName>
</protein>
<sequence length="394" mass="41695">MNNVINYCKNFIKSSLDISVKDEDSKRCLSLSETCSFTSGAGEETSEQQQQQQQGPCSVSPPPALWTRDNSRSQSSFMGKDPDQEASASAGVGAGQTLPEKVRIVEVGPRDGLQNEKTIVPTEKKIHFIDMLSESGLPVIEATSFVSPKWVPQMADQVEVMKGICRKPGVSYPVLAPNLKGFQAAVSAGASEVAIFGAASELFSQKNINCSVDESLQRFDEVMKAAKEAGVPVRGYVSCVLGCPYEGKVAPEKVAHVAKRLYSMGCYEISLGDTIGVGTPGNMAEMLEAVSREVPVGALAVHCHDTYGQALANILVALQMGVSVVDSSVAGLGGCPYAQGAAGNVATEDVVYMLHGLGIQTGVDLSKLMDAGAFICRTLNRRTSSKVAQATCKL</sequence>
<comment type="pathway">
    <text evidence="1">Metabolic intermediate metabolism; (S)-3-hydroxy-3-methylglutaryl-CoA degradation; acetoacetate from (S)-3-hydroxy-3-methylglutaryl-CoA: step 1/1.</text>
</comment>
<dbReference type="SUPFAM" id="SSF51569">
    <property type="entry name" value="Aldolase"/>
    <property type="match status" value="1"/>
</dbReference>
<name>A0A3Q3JGH0_MONAL</name>
<keyword evidence="10" id="KW-1185">Reference proteome</keyword>
<dbReference type="GO" id="GO:0006552">
    <property type="term" value="P:L-leucine catabolic process"/>
    <property type="evidence" value="ECO:0007669"/>
    <property type="project" value="TreeGrafter"/>
</dbReference>
<dbReference type="InterPro" id="IPR000891">
    <property type="entry name" value="PYR_CT"/>
</dbReference>
<evidence type="ECO:0000256" key="3">
    <source>
        <dbReference type="ARBA" id="ARBA00012910"/>
    </source>
</evidence>
<evidence type="ECO:0000313" key="9">
    <source>
        <dbReference type="Ensembl" id="ENSMALP00000015835.1"/>
    </source>
</evidence>
<dbReference type="Gene3D" id="3.20.20.70">
    <property type="entry name" value="Aldolase class I"/>
    <property type="match status" value="1"/>
</dbReference>
<dbReference type="Ensembl" id="ENSMALT00000016150.1">
    <property type="protein sequence ID" value="ENSMALP00000015835.1"/>
    <property type="gene ID" value="ENSMALG00000011111.1"/>
</dbReference>